<keyword evidence="4" id="KW-1185">Reference proteome</keyword>
<dbReference type="SUPFAM" id="SSF46785">
    <property type="entry name" value="Winged helix' DNA-binding domain"/>
    <property type="match status" value="1"/>
</dbReference>
<evidence type="ECO:0000313" key="4">
    <source>
        <dbReference type="Proteomes" id="UP000198767"/>
    </source>
</evidence>
<dbReference type="InterPro" id="IPR036388">
    <property type="entry name" value="WH-like_DNA-bd_sf"/>
</dbReference>
<dbReference type="InterPro" id="IPR039422">
    <property type="entry name" value="MarR/SlyA-like"/>
</dbReference>
<dbReference type="STRING" id="1156985.SAMN04488118_107127"/>
<reference evidence="3 4" key="1">
    <citation type="submission" date="2016-10" db="EMBL/GenBank/DDBJ databases">
        <authorList>
            <person name="de Groot N.N."/>
        </authorList>
    </citation>
    <scope>NUCLEOTIDE SEQUENCE [LARGE SCALE GENOMIC DNA]</scope>
    <source>
        <strain evidence="3 4">U95</strain>
    </source>
</reference>
<dbReference type="PANTHER" id="PTHR33164:SF43">
    <property type="entry name" value="HTH-TYPE TRANSCRIPTIONAL REPRESSOR YETL"/>
    <property type="match status" value="1"/>
</dbReference>
<dbReference type="Proteomes" id="UP000198767">
    <property type="component" value="Unassembled WGS sequence"/>
</dbReference>
<dbReference type="Gene3D" id="1.10.10.10">
    <property type="entry name" value="Winged helix-like DNA-binding domain superfamily/Winged helix DNA-binding domain"/>
    <property type="match status" value="1"/>
</dbReference>
<dbReference type="EMBL" id="FMWG01000007">
    <property type="protein sequence ID" value="SCZ67820.1"/>
    <property type="molecule type" value="Genomic_DNA"/>
</dbReference>
<gene>
    <name evidence="3" type="ORF">SAMN04488118_107127</name>
</gene>
<dbReference type="SUPFAM" id="SSF47616">
    <property type="entry name" value="GST C-terminal domain-like"/>
    <property type="match status" value="1"/>
</dbReference>
<feature type="region of interest" description="Disordered" evidence="1">
    <location>
        <begin position="124"/>
        <end position="145"/>
    </location>
</feature>
<accession>A0A1G5R1Y5</accession>
<dbReference type="AlphaFoldDB" id="A0A1G5R1Y5"/>
<dbReference type="RefSeq" id="WP_232716466.1">
    <property type="nucleotide sequence ID" value="NZ_FMWG01000007.1"/>
</dbReference>
<dbReference type="PROSITE" id="PS50995">
    <property type="entry name" value="HTH_MARR_2"/>
    <property type="match status" value="1"/>
</dbReference>
<evidence type="ECO:0000259" key="2">
    <source>
        <dbReference type="PROSITE" id="PS50995"/>
    </source>
</evidence>
<name>A0A1G5R1Y5_9RHOB</name>
<proteinExistence type="predicted"/>
<dbReference type="SMART" id="SM00347">
    <property type="entry name" value="HTH_MARR"/>
    <property type="match status" value="1"/>
</dbReference>
<dbReference type="InterPro" id="IPR036282">
    <property type="entry name" value="Glutathione-S-Trfase_C_sf"/>
</dbReference>
<organism evidence="3 4">
    <name type="scientific">Epibacterium ulvae</name>
    <dbReference type="NCBI Taxonomy" id="1156985"/>
    <lineage>
        <taxon>Bacteria</taxon>
        <taxon>Pseudomonadati</taxon>
        <taxon>Pseudomonadota</taxon>
        <taxon>Alphaproteobacteria</taxon>
        <taxon>Rhodobacterales</taxon>
        <taxon>Roseobacteraceae</taxon>
        <taxon>Epibacterium</taxon>
    </lineage>
</organism>
<protein>
    <submittedName>
        <fullName evidence="3">DNA-binding transcriptional regulator, MarR family</fullName>
    </submittedName>
</protein>
<evidence type="ECO:0000256" key="1">
    <source>
        <dbReference type="SAM" id="MobiDB-lite"/>
    </source>
</evidence>
<dbReference type="InterPro" id="IPR036390">
    <property type="entry name" value="WH_DNA-bd_sf"/>
</dbReference>
<dbReference type="PRINTS" id="PR00598">
    <property type="entry name" value="HTHMARR"/>
</dbReference>
<dbReference type="GO" id="GO:0003700">
    <property type="term" value="F:DNA-binding transcription factor activity"/>
    <property type="evidence" value="ECO:0007669"/>
    <property type="project" value="InterPro"/>
</dbReference>
<feature type="compositionally biased region" description="Basic and acidic residues" evidence="1">
    <location>
        <begin position="133"/>
        <end position="145"/>
    </location>
</feature>
<keyword evidence="3" id="KW-0238">DNA-binding</keyword>
<dbReference type="PANTHER" id="PTHR33164">
    <property type="entry name" value="TRANSCRIPTIONAL REGULATOR, MARR FAMILY"/>
    <property type="match status" value="1"/>
</dbReference>
<dbReference type="GO" id="GO:0003677">
    <property type="term" value="F:DNA binding"/>
    <property type="evidence" value="ECO:0007669"/>
    <property type="project" value="UniProtKB-KW"/>
</dbReference>
<sequence>MTTCRGFCIPDLKTQFWTDFDQLPNLHIHIVKVRMRPLAIAMKIPIYNLSDAIETQQWMQHFIAKGLINYEHMMSQGVYSFCDEVTIADICLMPQFYNAKRWGIDLASSPKIRETVARPEKLSAFQQHPRVKPRTEHAKTRDPPMTRNESYKLDDFLPYLLNQAADALSLTFQKHYRDTYGMLRTEWRVLFHLGSFGDLTAKEICERSNIHKTKVSRAVTALETKGYLARQTLENDRRHSVITLTPKGREVFEDLRSRAIHFDRELKQGMTEEEYQTLLKLLGHFLTFHKK</sequence>
<feature type="domain" description="HTH marR-type" evidence="2">
    <location>
        <begin position="154"/>
        <end position="287"/>
    </location>
</feature>
<dbReference type="InterPro" id="IPR000835">
    <property type="entry name" value="HTH_MarR-typ"/>
</dbReference>
<dbReference type="Gene3D" id="1.20.1050.10">
    <property type="match status" value="1"/>
</dbReference>
<dbReference type="GO" id="GO:0006950">
    <property type="term" value="P:response to stress"/>
    <property type="evidence" value="ECO:0007669"/>
    <property type="project" value="TreeGrafter"/>
</dbReference>
<evidence type="ECO:0000313" key="3">
    <source>
        <dbReference type="EMBL" id="SCZ67820.1"/>
    </source>
</evidence>
<dbReference type="Pfam" id="PF12802">
    <property type="entry name" value="MarR_2"/>
    <property type="match status" value="1"/>
</dbReference>